<dbReference type="AlphaFoldDB" id="A0A9Q3IBA4"/>
<proteinExistence type="predicted"/>
<accession>A0A9Q3IBA4</accession>
<organism evidence="1 2">
    <name type="scientific">Austropuccinia psidii MF-1</name>
    <dbReference type="NCBI Taxonomy" id="1389203"/>
    <lineage>
        <taxon>Eukaryota</taxon>
        <taxon>Fungi</taxon>
        <taxon>Dikarya</taxon>
        <taxon>Basidiomycota</taxon>
        <taxon>Pucciniomycotina</taxon>
        <taxon>Pucciniomycetes</taxon>
        <taxon>Pucciniales</taxon>
        <taxon>Sphaerophragmiaceae</taxon>
        <taxon>Austropuccinia</taxon>
    </lineage>
</organism>
<feature type="non-terminal residue" evidence="1">
    <location>
        <position position="1"/>
    </location>
</feature>
<sequence length="125" mass="13782">MPAPQPAQRWGCLTNQRARAGHALTEFILVNSAVEARLPRVPLFACWRRKEIAPTLHQTSFINPSQSKTTSIKCLQVASPVAKLVAKKPPRNPAPPKLDSSSRLEEFTDFSEGAITLNELVLVLL</sequence>
<evidence type="ECO:0000313" key="1">
    <source>
        <dbReference type="EMBL" id="MBW0533982.1"/>
    </source>
</evidence>
<evidence type="ECO:0000313" key="2">
    <source>
        <dbReference type="Proteomes" id="UP000765509"/>
    </source>
</evidence>
<keyword evidence="2" id="KW-1185">Reference proteome</keyword>
<reference evidence="1" key="1">
    <citation type="submission" date="2021-03" db="EMBL/GenBank/DDBJ databases">
        <title>Draft genome sequence of rust myrtle Austropuccinia psidii MF-1, a brazilian biotype.</title>
        <authorList>
            <person name="Quecine M.C."/>
            <person name="Pachon D.M.R."/>
            <person name="Bonatelli M.L."/>
            <person name="Correr F.H."/>
            <person name="Franceschini L.M."/>
            <person name="Leite T.F."/>
            <person name="Margarido G.R.A."/>
            <person name="Almeida C.A."/>
            <person name="Ferrarezi J.A."/>
            <person name="Labate C.A."/>
        </authorList>
    </citation>
    <scope>NUCLEOTIDE SEQUENCE</scope>
    <source>
        <strain evidence="1">MF-1</strain>
    </source>
</reference>
<dbReference type="Proteomes" id="UP000765509">
    <property type="component" value="Unassembled WGS sequence"/>
</dbReference>
<protein>
    <submittedName>
        <fullName evidence="1">Uncharacterized protein</fullName>
    </submittedName>
</protein>
<comment type="caution">
    <text evidence="1">The sequence shown here is derived from an EMBL/GenBank/DDBJ whole genome shotgun (WGS) entry which is preliminary data.</text>
</comment>
<name>A0A9Q3IBA4_9BASI</name>
<dbReference type="EMBL" id="AVOT02038996">
    <property type="protein sequence ID" value="MBW0533982.1"/>
    <property type="molecule type" value="Genomic_DNA"/>
</dbReference>
<gene>
    <name evidence="1" type="ORF">O181_073697</name>
</gene>